<proteinExistence type="predicted"/>
<gene>
    <name evidence="1" type="ORF">SLS58_007152</name>
</gene>
<keyword evidence="2" id="KW-1185">Reference proteome</keyword>
<accession>A0ABR3TLB2</accession>
<dbReference type="Proteomes" id="UP001521184">
    <property type="component" value="Unassembled WGS sequence"/>
</dbReference>
<organism evidence="1 2">
    <name type="scientific">Diplodia intermedia</name>
    <dbReference type="NCBI Taxonomy" id="856260"/>
    <lineage>
        <taxon>Eukaryota</taxon>
        <taxon>Fungi</taxon>
        <taxon>Dikarya</taxon>
        <taxon>Ascomycota</taxon>
        <taxon>Pezizomycotina</taxon>
        <taxon>Dothideomycetes</taxon>
        <taxon>Dothideomycetes incertae sedis</taxon>
        <taxon>Botryosphaeriales</taxon>
        <taxon>Botryosphaeriaceae</taxon>
        <taxon>Diplodia</taxon>
    </lineage>
</organism>
<comment type="caution">
    <text evidence="1">The sequence shown here is derived from an EMBL/GenBank/DDBJ whole genome shotgun (WGS) entry which is preliminary data.</text>
</comment>
<evidence type="ECO:0000313" key="1">
    <source>
        <dbReference type="EMBL" id="KAL1640201.1"/>
    </source>
</evidence>
<dbReference type="EMBL" id="JAKEKT020000053">
    <property type="protein sequence ID" value="KAL1640201.1"/>
    <property type="molecule type" value="Genomic_DNA"/>
</dbReference>
<reference evidence="1 2" key="1">
    <citation type="journal article" date="2023" name="Plant Dis.">
        <title>First Report of Diplodia intermedia Causing Canker and Dieback Diseases on Apple Trees in Canada.</title>
        <authorList>
            <person name="Ellouze W."/>
            <person name="Ilyukhin E."/>
            <person name="Sulman M."/>
            <person name="Ali S."/>
        </authorList>
    </citation>
    <scope>NUCLEOTIDE SEQUENCE [LARGE SCALE GENOMIC DNA]</scope>
    <source>
        <strain evidence="1 2">M45-28</strain>
    </source>
</reference>
<evidence type="ECO:0000313" key="2">
    <source>
        <dbReference type="Proteomes" id="UP001521184"/>
    </source>
</evidence>
<sequence>MPRWEAEATPYDASDWALDYTKLEIGQLWVKDPMKHVKAYLETKKVVKGVHILVGGFMDPVFSPFSSILDAQTATFQYWGDLGGHVVRQRGRVNRCCCEGRNCRRHSEVAVIGGWSSVQGIAESYKKVYKVKPTLKRLGSLSDLYTRMHALREEDPANVFQYMPLFFMYYWINGQTYVGPEVDNAKYPEIKSVTWEDFMRSHALQQLPAA</sequence>
<protein>
    <submittedName>
        <fullName evidence="1">Uncharacterized protein</fullName>
    </submittedName>
</protein>
<name>A0ABR3TLB2_9PEZI</name>